<dbReference type="InterPro" id="IPR016171">
    <property type="entry name" value="Vanillyl_alc_oxidase_C-sub2"/>
</dbReference>
<dbReference type="RefSeq" id="WP_376872982.1">
    <property type="nucleotide sequence ID" value="NZ_JBHUHP010000004.1"/>
</dbReference>
<dbReference type="InterPro" id="IPR006094">
    <property type="entry name" value="Oxid_FAD_bind_N"/>
</dbReference>
<dbReference type="InterPro" id="IPR007173">
    <property type="entry name" value="ALO_C"/>
</dbReference>
<evidence type="ECO:0000256" key="1">
    <source>
        <dbReference type="ARBA" id="ARBA00023002"/>
    </source>
</evidence>
<dbReference type="Gene3D" id="3.30.70.2530">
    <property type="match status" value="1"/>
</dbReference>
<dbReference type="PANTHER" id="PTHR43762:SF1">
    <property type="entry name" value="D-ARABINONO-1,4-LACTONE OXIDASE"/>
    <property type="match status" value="1"/>
</dbReference>
<dbReference type="Gene3D" id="1.10.45.10">
    <property type="entry name" value="Vanillyl-alcohol Oxidase, Chain A, domain 4"/>
    <property type="match status" value="1"/>
</dbReference>
<dbReference type="InterPro" id="IPR016169">
    <property type="entry name" value="FAD-bd_PCMH_sub2"/>
</dbReference>
<dbReference type="PROSITE" id="PS51387">
    <property type="entry name" value="FAD_PCMH"/>
    <property type="match status" value="1"/>
</dbReference>
<dbReference type="EMBL" id="JBHUHP010000004">
    <property type="protein sequence ID" value="MFD2091095.1"/>
    <property type="molecule type" value="Genomic_DNA"/>
</dbReference>
<dbReference type="InterPro" id="IPR010031">
    <property type="entry name" value="FAD_lactone_oxidase-like"/>
</dbReference>
<dbReference type="Pfam" id="PF04030">
    <property type="entry name" value="ALO"/>
    <property type="match status" value="1"/>
</dbReference>
<dbReference type="InterPro" id="IPR016166">
    <property type="entry name" value="FAD-bd_PCMH"/>
</dbReference>
<keyword evidence="4" id="KW-1185">Reference proteome</keyword>
<accession>A0ABW4X6P8</accession>
<dbReference type="PANTHER" id="PTHR43762">
    <property type="entry name" value="L-GULONOLACTONE OXIDASE"/>
    <property type="match status" value="1"/>
</dbReference>
<sequence>MSTPGTRPAGTNWAGNHTYPAERLHRPAGLEQLQEIVSAARSVHVLGSRHSFNGIADAAELVSLEALHTDQGLPAAVRVDAGTRTVSFGGGVKYGELVERLHDDGLALHNLASLPHISVAGAVATATHGSGSTNGNLATAVAALEIVTSSGEVVSARRGDPDFDGMVVGLGALGAVTRITLDVEPAFDVRQQVFEGLRWTALLEHFDEIMSCGYSVSVFTLFGDAVDMVWVKTRTDSPAEVPGQLFGARPASEELHPVIGLDPTPCTPQRGRPGPWYDRLPHFRMGFTPSAGEELQSEYLLPRRHAPAAIEAVRALGDRLRPLLLTCEIRTVAADRLWLSTSYGEDSVALHFTWAPAQDAVEELLVALEAALSPFAARPHWGKVFTADAAAIAGRYERQPEFVRLAERMDPRGAFRNPWLEARVLGRR</sequence>
<name>A0ABW4X6P8_9ACTN</name>
<feature type="domain" description="FAD-binding PCMH-type" evidence="2">
    <location>
        <begin position="16"/>
        <end position="186"/>
    </location>
</feature>
<proteinExistence type="predicted"/>
<evidence type="ECO:0000313" key="3">
    <source>
        <dbReference type="EMBL" id="MFD2091095.1"/>
    </source>
</evidence>
<keyword evidence="1" id="KW-0560">Oxidoreductase</keyword>
<protein>
    <submittedName>
        <fullName evidence="3">D-arabinono-1,4-lactone oxidase</fullName>
    </submittedName>
</protein>
<gene>
    <name evidence="3" type="ORF">ACFSHS_05850</name>
</gene>
<dbReference type="SUPFAM" id="SSF56176">
    <property type="entry name" value="FAD-binding/transporter-associated domain-like"/>
    <property type="match status" value="1"/>
</dbReference>
<dbReference type="Gene3D" id="3.30.70.2520">
    <property type="match status" value="1"/>
</dbReference>
<dbReference type="Gene3D" id="3.30.465.10">
    <property type="match status" value="1"/>
</dbReference>
<evidence type="ECO:0000259" key="2">
    <source>
        <dbReference type="PROSITE" id="PS51387"/>
    </source>
</evidence>
<dbReference type="InterPro" id="IPR016167">
    <property type="entry name" value="FAD-bd_PCMH_sub1"/>
</dbReference>
<dbReference type="InterPro" id="IPR036318">
    <property type="entry name" value="FAD-bd_PCMH-like_sf"/>
</dbReference>
<evidence type="ECO:0000313" key="4">
    <source>
        <dbReference type="Proteomes" id="UP001597402"/>
    </source>
</evidence>
<organism evidence="3 4">
    <name type="scientific">Blastococcus deserti</name>
    <dbReference type="NCBI Taxonomy" id="2259033"/>
    <lineage>
        <taxon>Bacteria</taxon>
        <taxon>Bacillati</taxon>
        <taxon>Actinomycetota</taxon>
        <taxon>Actinomycetes</taxon>
        <taxon>Geodermatophilales</taxon>
        <taxon>Geodermatophilaceae</taxon>
        <taxon>Blastococcus</taxon>
    </lineage>
</organism>
<dbReference type="Gene3D" id="3.30.43.10">
    <property type="entry name" value="Uridine Diphospho-n-acetylenolpyruvylglucosamine Reductase, domain 2"/>
    <property type="match status" value="1"/>
</dbReference>
<comment type="caution">
    <text evidence="3">The sequence shown here is derived from an EMBL/GenBank/DDBJ whole genome shotgun (WGS) entry which is preliminary data.</text>
</comment>
<reference evidence="4" key="1">
    <citation type="journal article" date="2019" name="Int. J. Syst. Evol. Microbiol.">
        <title>The Global Catalogue of Microorganisms (GCM) 10K type strain sequencing project: providing services to taxonomists for standard genome sequencing and annotation.</title>
        <authorList>
            <consortium name="The Broad Institute Genomics Platform"/>
            <consortium name="The Broad Institute Genome Sequencing Center for Infectious Disease"/>
            <person name="Wu L."/>
            <person name="Ma J."/>
        </authorList>
    </citation>
    <scope>NUCLEOTIDE SEQUENCE [LARGE SCALE GENOMIC DNA]</scope>
    <source>
        <strain evidence="4">JCM 3338</strain>
    </source>
</reference>
<dbReference type="Proteomes" id="UP001597402">
    <property type="component" value="Unassembled WGS sequence"/>
</dbReference>
<dbReference type="Pfam" id="PF01565">
    <property type="entry name" value="FAD_binding_4"/>
    <property type="match status" value="1"/>
</dbReference>